<name>A0ABQ8RIZ8_FUSEQ</name>
<organism evidence="2 3">
    <name type="scientific">Fusarium equiseti</name>
    <name type="common">Fusarium scirpi</name>
    <dbReference type="NCBI Taxonomy" id="61235"/>
    <lineage>
        <taxon>Eukaryota</taxon>
        <taxon>Fungi</taxon>
        <taxon>Dikarya</taxon>
        <taxon>Ascomycota</taxon>
        <taxon>Pezizomycotina</taxon>
        <taxon>Sordariomycetes</taxon>
        <taxon>Hypocreomycetidae</taxon>
        <taxon>Hypocreales</taxon>
        <taxon>Nectriaceae</taxon>
        <taxon>Fusarium</taxon>
        <taxon>Fusarium incarnatum-equiseti species complex</taxon>
    </lineage>
</organism>
<evidence type="ECO:0000313" key="3">
    <source>
        <dbReference type="Proteomes" id="UP001152024"/>
    </source>
</evidence>
<protein>
    <submittedName>
        <fullName evidence="2">Uncharacterized protein</fullName>
    </submittedName>
</protein>
<feature type="region of interest" description="Disordered" evidence="1">
    <location>
        <begin position="1"/>
        <end position="20"/>
    </location>
</feature>
<sequence length="73" mass="8276">MTEPLMSTLERAESASADEGFGNRFESLPSEIENIIIEDLIACILTEGSSSIERTYLVPQRRRKQTFARIPFL</sequence>
<dbReference type="Proteomes" id="UP001152024">
    <property type="component" value="Unassembled WGS sequence"/>
</dbReference>
<dbReference type="EMBL" id="JAOQBH010000005">
    <property type="protein sequence ID" value="KAJ4136314.1"/>
    <property type="molecule type" value="Genomic_DNA"/>
</dbReference>
<gene>
    <name evidence="2" type="ORF">NW768_003925</name>
</gene>
<keyword evidence="3" id="KW-1185">Reference proteome</keyword>
<reference evidence="2" key="1">
    <citation type="submission" date="2022-09" db="EMBL/GenBank/DDBJ databases">
        <title>Fusarium specimens isolated from Avocado Roots.</title>
        <authorList>
            <person name="Stajich J."/>
            <person name="Roper C."/>
            <person name="Heimlech-Rivalta G."/>
        </authorList>
    </citation>
    <scope>NUCLEOTIDE SEQUENCE</scope>
    <source>
        <strain evidence="2">CF00095</strain>
    </source>
</reference>
<proteinExistence type="predicted"/>
<comment type="caution">
    <text evidence="2">The sequence shown here is derived from an EMBL/GenBank/DDBJ whole genome shotgun (WGS) entry which is preliminary data.</text>
</comment>
<accession>A0ABQ8RIZ8</accession>
<evidence type="ECO:0000313" key="2">
    <source>
        <dbReference type="EMBL" id="KAJ4136314.1"/>
    </source>
</evidence>
<evidence type="ECO:0000256" key="1">
    <source>
        <dbReference type="SAM" id="MobiDB-lite"/>
    </source>
</evidence>